<gene>
    <name evidence="1" type="ORF">NTE_00047</name>
</gene>
<accession>A0A075ML20</accession>
<dbReference type="KEGG" id="nev:NTE_00047"/>
<dbReference type="Proteomes" id="UP000028194">
    <property type="component" value="Chromosome"/>
</dbReference>
<organism evidence="1 2">
    <name type="scientific">Candidatus Nitrososphaera evergladensis SR1</name>
    <dbReference type="NCBI Taxonomy" id="1459636"/>
    <lineage>
        <taxon>Archaea</taxon>
        <taxon>Nitrososphaerota</taxon>
        <taxon>Nitrososphaeria</taxon>
        <taxon>Nitrososphaerales</taxon>
        <taxon>Nitrososphaeraceae</taxon>
        <taxon>Nitrososphaera</taxon>
    </lineage>
</organism>
<protein>
    <submittedName>
        <fullName evidence="1">Uncharacterized protein</fullName>
    </submittedName>
</protein>
<dbReference type="AlphaFoldDB" id="A0A075ML20"/>
<name>A0A075ML20_9ARCH</name>
<evidence type="ECO:0000313" key="1">
    <source>
        <dbReference type="EMBL" id="AIF82131.1"/>
    </source>
</evidence>
<evidence type="ECO:0000313" key="2">
    <source>
        <dbReference type="Proteomes" id="UP000028194"/>
    </source>
</evidence>
<dbReference type="HOGENOM" id="CLU_2730136_0_0_2"/>
<keyword evidence="2" id="KW-1185">Reference proteome</keyword>
<proteinExistence type="predicted"/>
<dbReference type="STRING" id="1459636.NTE_00047"/>
<dbReference type="EMBL" id="CP007174">
    <property type="protein sequence ID" value="AIF82131.1"/>
    <property type="molecule type" value="Genomic_DNA"/>
</dbReference>
<reference evidence="1 2" key="1">
    <citation type="journal article" date="2014" name="PLoS ONE">
        <title>Genome Sequence of Candidatus Nitrososphaera evergladensis from Group I.1b Enriched from Everglades Soil Reveals Novel Genomic Features of the Ammonia-Oxidizing Archaea.</title>
        <authorList>
            <person name="Zhalnina K.V."/>
            <person name="Dias R."/>
            <person name="Leonard M.T."/>
            <person name="Dorr de Quadros P."/>
            <person name="Camargo F.A."/>
            <person name="Drew J.C."/>
            <person name="Farmerie W.G."/>
            <person name="Daroub S.H."/>
            <person name="Triplett E.W."/>
        </authorList>
    </citation>
    <scope>NUCLEOTIDE SEQUENCE [LARGE SCALE GENOMIC DNA]</scope>
    <source>
        <strain evidence="1 2">SR1</strain>
    </source>
</reference>
<sequence>MHMRYMQDFFAETIKPRLMALPAGHFFVGRGMRGKGRRVGVAAIQPQRPCYTAADNKKLPNIEYRQAIGAR</sequence>